<dbReference type="PANTHER" id="PTHR33070:SF120">
    <property type="entry name" value="EXPRESSED PROTEIN"/>
    <property type="match status" value="1"/>
</dbReference>
<evidence type="ECO:0000313" key="2">
    <source>
        <dbReference type="Proteomes" id="UP001327560"/>
    </source>
</evidence>
<dbReference type="Proteomes" id="UP001327560">
    <property type="component" value="Chromosome 2"/>
</dbReference>
<keyword evidence="2" id="KW-1185">Reference proteome</keyword>
<dbReference type="InterPro" id="IPR004320">
    <property type="entry name" value="BPS1_pln"/>
</dbReference>
<dbReference type="GO" id="GO:0048364">
    <property type="term" value="P:root development"/>
    <property type="evidence" value="ECO:0007669"/>
    <property type="project" value="InterPro"/>
</dbReference>
<proteinExistence type="predicted"/>
<dbReference type="AlphaFoldDB" id="A0AAQ3JYY0"/>
<sequence length="284" mass="32262">MAATTEKSFHVRSVSWPSQAHPTTLRVEEELHKLRTCVATSACSITNEMICNGLKHLANLYEGIEDLLRLPSVQQGLLHLDQKRRLQEDVDGSLKLLDICGSVKDAVNTSKVHVQDLQLALRRRGENTTEEKIRAYIRSRKDMQKIIKKSCKDLKQVNDKCRSISLLEDSELSVISRVLNEARTIIRSLLCSILQSMSMPKTKSSWWSFSSKAMRMVCDDSCEAWNVDVSLCRDLKVADAEKVTMVQIQLKTIENSFGDLENGLECLFRRLIQNRVSLLNILSL</sequence>
<organism evidence="1 2">
    <name type="scientific">Canna indica</name>
    <name type="common">Indian-shot</name>
    <dbReference type="NCBI Taxonomy" id="4628"/>
    <lineage>
        <taxon>Eukaryota</taxon>
        <taxon>Viridiplantae</taxon>
        <taxon>Streptophyta</taxon>
        <taxon>Embryophyta</taxon>
        <taxon>Tracheophyta</taxon>
        <taxon>Spermatophyta</taxon>
        <taxon>Magnoliopsida</taxon>
        <taxon>Liliopsida</taxon>
        <taxon>Zingiberales</taxon>
        <taxon>Cannaceae</taxon>
        <taxon>Canna</taxon>
    </lineage>
</organism>
<accession>A0AAQ3JYY0</accession>
<dbReference type="GO" id="GO:0048367">
    <property type="term" value="P:shoot system development"/>
    <property type="evidence" value="ECO:0007669"/>
    <property type="project" value="InterPro"/>
</dbReference>
<dbReference type="EMBL" id="CP136891">
    <property type="protein sequence ID" value="WOK98838.1"/>
    <property type="molecule type" value="Genomic_DNA"/>
</dbReference>
<name>A0AAQ3JYY0_9LILI</name>
<protein>
    <submittedName>
        <fullName evidence="1">Uncharacterized protein</fullName>
    </submittedName>
</protein>
<dbReference type="PANTHER" id="PTHR33070">
    <property type="entry name" value="OS06G0725500 PROTEIN"/>
    <property type="match status" value="1"/>
</dbReference>
<evidence type="ECO:0000313" key="1">
    <source>
        <dbReference type="EMBL" id="WOK98838.1"/>
    </source>
</evidence>
<reference evidence="1 2" key="1">
    <citation type="submission" date="2023-10" db="EMBL/GenBank/DDBJ databases">
        <title>Chromosome-scale genome assembly provides insights into flower coloration mechanisms of Canna indica.</title>
        <authorList>
            <person name="Li C."/>
        </authorList>
    </citation>
    <scope>NUCLEOTIDE SEQUENCE [LARGE SCALE GENOMIC DNA]</scope>
    <source>
        <tissue evidence="1">Flower</tissue>
    </source>
</reference>
<dbReference type="Pfam" id="PF03087">
    <property type="entry name" value="BPS1"/>
    <property type="match status" value="1"/>
</dbReference>
<gene>
    <name evidence="1" type="ORF">Cni_G07550</name>
</gene>